<evidence type="ECO:0000256" key="1">
    <source>
        <dbReference type="ARBA" id="ARBA00004196"/>
    </source>
</evidence>
<keyword evidence="8" id="KW-1185">Reference proteome</keyword>
<evidence type="ECO:0000313" key="7">
    <source>
        <dbReference type="EMBL" id="AIG28757.1"/>
    </source>
</evidence>
<dbReference type="RefSeq" id="WP_003334181.1">
    <property type="nucleotide sequence ID" value="NZ_CP007806.1"/>
</dbReference>
<evidence type="ECO:0000256" key="5">
    <source>
        <dbReference type="SAM" id="SignalP"/>
    </source>
</evidence>
<feature type="chain" id="PRO_5001709193" evidence="5">
    <location>
        <begin position="36"/>
        <end position="334"/>
    </location>
</feature>
<evidence type="ECO:0000256" key="2">
    <source>
        <dbReference type="ARBA" id="ARBA00008814"/>
    </source>
</evidence>
<dbReference type="eggNOG" id="COG0614">
    <property type="taxonomic scope" value="Bacteria"/>
</dbReference>
<dbReference type="PROSITE" id="PS50983">
    <property type="entry name" value="FE_B12_PBP"/>
    <property type="match status" value="1"/>
</dbReference>
<protein>
    <submittedName>
        <fullName evidence="7">Putative siderophore-binding lipoprotein YfiY</fullName>
    </submittedName>
</protein>
<evidence type="ECO:0000259" key="6">
    <source>
        <dbReference type="PROSITE" id="PS50983"/>
    </source>
</evidence>
<dbReference type="FunFam" id="3.40.50.1980:FF:000018">
    <property type="entry name" value="Iron(III) dicitrate-binding periplasmic protein"/>
    <property type="match status" value="1"/>
</dbReference>
<dbReference type="Pfam" id="PF01497">
    <property type="entry name" value="Peripla_BP_2"/>
    <property type="match status" value="1"/>
</dbReference>
<dbReference type="HOGENOM" id="CLU_038034_0_2_9"/>
<dbReference type="GO" id="GO:1901678">
    <property type="term" value="P:iron coordination entity transport"/>
    <property type="evidence" value="ECO:0007669"/>
    <property type="project" value="UniProtKB-ARBA"/>
</dbReference>
<dbReference type="PANTHER" id="PTHR30532:SF21">
    <property type="entry name" value="SIDEROPHORE-BINDING LIPOPROTEIN YFIY-RELATED"/>
    <property type="match status" value="1"/>
</dbReference>
<evidence type="ECO:0000256" key="4">
    <source>
        <dbReference type="ARBA" id="ARBA00022729"/>
    </source>
</evidence>
<organism evidence="7 8">
    <name type="scientific">Brevibacillus laterosporus LMG 15441</name>
    <dbReference type="NCBI Taxonomy" id="1042163"/>
    <lineage>
        <taxon>Bacteria</taxon>
        <taxon>Bacillati</taxon>
        <taxon>Bacillota</taxon>
        <taxon>Bacilli</taxon>
        <taxon>Bacillales</taxon>
        <taxon>Paenibacillaceae</taxon>
        <taxon>Brevibacillus</taxon>
    </lineage>
</organism>
<keyword evidence="7" id="KW-0449">Lipoprotein</keyword>
<dbReference type="STRING" id="1042163.BRLA_c044930"/>
<dbReference type="Proteomes" id="UP000005850">
    <property type="component" value="Chromosome"/>
</dbReference>
<dbReference type="PROSITE" id="PS51257">
    <property type="entry name" value="PROKAR_LIPOPROTEIN"/>
    <property type="match status" value="1"/>
</dbReference>
<gene>
    <name evidence="7" type="primary">yfiY_6</name>
    <name evidence="7" type="ORF">BRLA_c044930</name>
</gene>
<dbReference type="EMBL" id="CP007806">
    <property type="protein sequence ID" value="AIG28757.1"/>
    <property type="molecule type" value="Genomic_DNA"/>
</dbReference>
<dbReference type="Gene3D" id="3.40.50.1980">
    <property type="entry name" value="Nitrogenase molybdenum iron protein domain"/>
    <property type="match status" value="2"/>
</dbReference>
<reference evidence="7 8" key="1">
    <citation type="journal article" date="2011" name="J. Bacteriol.">
        <title>Genome sequence of Brevibacillus laterosporus LMG 15441, a pathogen of invertebrates.</title>
        <authorList>
            <person name="Djukic M."/>
            <person name="Poehlein A."/>
            <person name="Thurmer A."/>
            <person name="Daniel R."/>
        </authorList>
    </citation>
    <scope>NUCLEOTIDE SEQUENCE [LARGE SCALE GENOMIC DNA]</scope>
    <source>
        <strain evidence="7 8">LMG 15441</strain>
    </source>
</reference>
<dbReference type="SUPFAM" id="SSF53807">
    <property type="entry name" value="Helical backbone' metal receptor"/>
    <property type="match status" value="1"/>
</dbReference>
<comment type="subcellular location">
    <subcellularLocation>
        <location evidence="1">Cell envelope</location>
    </subcellularLocation>
</comment>
<sequence length="334" mass="37452">MKISQIMHHSRLMKIAAPVLLLMMLVVGCGQQQNATTEAKPSETKQEGTAYKVKHAMGETNVNGTPQRVVVLTREGTEAVLELGIKPVGAVQSWDKKDQPFYDHIKADMEGVKDVGDELQPNIEAIAALKPDLILGVKIRHEKIYDQLSAVAPTVLAETLRGEWKNNFKLYAEALHKKAEGDKVIADFDKKVADLRAKAGDKLKTEVSLVRFMPGKTRIYYSQTFAGMLLNEVGFARPKAQQKDDFAAEITKERMPELDGDILFYYTYNKGVKDDSGSKLEQEWTNDPLWKNLKVSKNNKVFKVDDVIWNIAGGVRAANLLLDEFDKYLVEGKQ</sequence>
<proteinExistence type="inferred from homology"/>
<dbReference type="GO" id="GO:0030288">
    <property type="term" value="C:outer membrane-bounded periplasmic space"/>
    <property type="evidence" value="ECO:0007669"/>
    <property type="project" value="TreeGrafter"/>
</dbReference>
<name>A0A075R869_BRELA</name>
<dbReference type="AlphaFoldDB" id="A0A075R869"/>
<accession>A0A075R869</accession>
<keyword evidence="4 5" id="KW-0732">Signal</keyword>
<dbReference type="PANTHER" id="PTHR30532">
    <property type="entry name" value="IRON III DICITRATE-BINDING PERIPLASMIC PROTEIN"/>
    <property type="match status" value="1"/>
</dbReference>
<feature type="signal peptide" evidence="5">
    <location>
        <begin position="1"/>
        <end position="35"/>
    </location>
</feature>
<feature type="domain" description="Fe/B12 periplasmic-binding" evidence="6">
    <location>
        <begin position="68"/>
        <end position="333"/>
    </location>
</feature>
<evidence type="ECO:0000313" key="8">
    <source>
        <dbReference type="Proteomes" id="UP000005850"/>
    </source>
</evidence>
<dbReference type="KEGG" id="blr:BRLA_c044930"/>
<dbReference type="InterPro" id="IPR002491">
    <property type="entry name" value="ABC_transptr_periplasmic_BD"/>
</dbReference>
<dbReference type="CDD" id="cd01146">
    <property type="entry name" value="FhuD"/>
    <property type="match status" value="1"/>
</dbReference>
<comment type="similarity">
    <text evidence="2">Belongs to the bacterial solute-binding protein 8 family.</text>
</comment>
<dbReference type="InterPro" id="IPR051313">
    <property type="entry name" value="Bact_iron-sidero_bind"/>
</dbReference>
<evidence type="ECO:0000256" key="3">
    <source>
        <dbReference type="ARBA" id="ARBA00022448"/>
    </source>
</evidence>
<keyword evidence="3" id="KW-0813">Transport</keyword>